<evidence type="ECO:0000313" key="2">
    <source>
        <dbReference type="EMBL" id="KAF5836218.1"/>
    </source>
</evidence>
<sequence>MDKEEDGDGYDLNEFEGEEEEEGEEEGYKREAEEDVPAPEKLTQHYLRLRNEGRLSRSDGSSYSGSHQHSHTPSVTGPNFKNGWPMEAEEEVKQDTVFRAEQQRLKQLTESMAVQPLSVSRSGSRNPSRQGMRPGTEASWNSHGQAWVQAHSHPHHQPPPSRSASLPPEDFLAQQQPEIATRPATTDAQAPNSMHKRRHSSSSRSTRSAHSHFSSLSALNLQSKTRPGRPIYSPGPGAYSPPTDRYGRLGTSEKPRTAFGTAPQRPGNVCLAGTGVDSVVSPGPAYNSSPASIAMRPTSPRFSFGRRDIGTRTNPRAEHPSNAPLWNPGPGNYDVQRLANGMRWEAGAESPHAIFGVSPKLMTPQTNIAATPFVSAGHALKENVGVHSPGPARYSQDSSPTRTSPAKYSMAKKAPSYFDAFLDPGRQPSPGPVYRPTINSHADRPWNPQSATFGKSTKYWDPARNLSAAPFVSHSHARVANQSVHSPGVGAYRPKHPQPKVHSTLLSSGPKDRFYDRFEPGRLG</sequence>
<feature type="compositionally biased region" description="Basic and acidic residues" evidence="1">
    <location>
        <begin position="91"/>
        <end position="104"/>
    </location>
</feature>
<dbReference type="EMBL" id="MU069669">
    <property type="protein sequence ID" value="KAF5836218.1"/>
    <property type="molecule type" value="Genomic_DNA"/>
</dbReference>
<feature type="compositionally biased region" description="Polar residues" evidence="1">
    <location>
        <begin position="105"/>
        <end position="129"/>
    </location>
</feature>
<feature type="region of interest" description="Disordered" evidence="1">
    <location>
        <begin position="485"/>
        <end position="524"/>
    </location>
</feature>
<feature type="region of interest" description="Disordered" evidence="1">
    <location>
        <begin position="290"/>
        <end position="331"/>
    </location>
</feature>
<reference evidence="2" key="1">
    <citation type="submission" date="2017-08" db="EMBL/GenBank/DDBJ databases">
        <authorList>
            <person name="Polle J.E."/>
            <person name="Barry K."/>
            <person name="Cushman J."/>
            <person name="Schmutz J."/>
            <person name="Tran D."/>
            <person name="Hathwaick L.T."/>
            <person name="Yim W.C."/>
            <person name="Jenkins J."/>
            <person name="Mckie-Krisberg Z.M."/>
            <person name="Prochnik S."/>
            <person name="Lindquist E."/>
            <person name="Dockter R.B."/>
            <person name="Adam C."/>
            <person name="Molina H."/>
            <person name="Bunkerborg J."/>
            <person name="Jin E."/>
            <person name="Buchheim M."/>
            <person name="Magnuson J."/>
        </authorList>
    </citation>
    <scope>NUCLEOTIDE SEQUENCE</scope>
    <source>
        <strain evidence="2">CCAP 19/18</strain>
    </source>
</reference>
<gene>
    <name evidence="2" type="ORF">DUNSADRAFT_6230</name>
</gene>
<feature type="region of interest" description="Disordered" evidence="1">
    <location>
        <begin position="387"/>
        <end position="407"/>
    </location>
</feature>
<keyword evidence="3" id="KW-1185">Reference proteome</keyword>
<feature type="compositionally biased region" description="Basic and acidic residues" evidence="1">
    <location>
        <begin position="305"/>
        <end position="319"/>
    </location>
</feature>
<evidence type="ECO:0000313" key="3">
    <source>
        <dbReference type="Proteomes" id="UP000815325"/>
    </source>
</evidence>
<dbReference type="Proteomes" id="UP000815325">
    <property type="component" value="Unassembled WGS sequence"/>
</dbReference>
<organism evidence="2 3">
    <name type="scientific">Dunaliella salina</name>
    <name type="common">Green alga</name>
    <name type="synonym">Protococcus salinus</name>
    <dbReference type="NCBI Taxonomy" id="3046"/>
    <lineage>
        <taxon>Eukaryota</taxon>
        <taxon>Viridiplantae</taxon>
        <taxon>Chlorophyta</taxon>
        <taxon>core chlorophytes</taxon>
        <taxon>Chlorophyceae</taxon>
        <taxon>CS clade</taxon>
        <taxon>Chlamydomonadales</taxon>
        <taxon>Dunaliellaceae</taxon>
        <taxon>Dunaliella</taxon>
    </lineage>
</organism>
<feature type="compositionally biased region" description="Low complexity" evidence="1">
    <location>
        <begin position="58"/>
        <end position="67"/>
    </location>
</feature>
<feature type="compositionally biased region" description="Polar residues" evidence="1">
    <location>
        <begin position="395"/>
        <end position="406"/>
    </location>
</feature>
<feature type="region of interest" description="Disordered" evidence="1">
    <location>
        <begin position="1"/>
        <end position="266"/>
    </location>
</feature>
<proteinExistence type="predicted"/>
<evidence type="ECO:0000256" key="1">
    <source>
        <dbReference type="SAM" id="MobiDB-lite"/>
    </source>
</evidence>
<name>A0ABQ7GNQ0_DUNSA</name>
<protein>
    <submittedName>
        <fullName evidence="2">Uncharacterized protein</fullName>
    </submittedName>
</protein>
<feature type="compositionally biased region" description="Low complexity" evidence="1">
    <location>
        <begin position="202"/>
        <end position="217"/>
    </location>
</feature>
<feature type="compositionally biased region" description="Polar residues" evidence="1">
    <location>
        <begin position="173"/>
        <end position="192"/>
    </location>
</feature>
<feature type="compositionally biased region" description="Basic and acidic residues" evidence="1">
    <location>
        <begin position="245"/>
        <end position="256"/>
    </location>
</feature>
<feature type="compositionally biased region" description="Acidic residues" evidence="1">
    <location>
        <begin position="1"/>
        <end position="25"/>
    </location>
</feature>
<accession>A0ABQ7GNQ0</accession>
<comment type="caution">
    <text evidence="2">The sequence shown here is derived from an EMBL/GenBank/DDBJ whole genome shotgun (WGS) entry which is preliminary data.</text>
</comment>
<feature type="compositionally biased region" description="Basic and acidic residues" evidence="1">
    <location>
        <begin position="510"/>
        <end position="524"/>
    </location>
</feature>